<dbReference type="EMBL" id="LVXZ01000126">
    <property type="protein sequence ID" value="OAP89775.1"/>
    <property type="molecule type" value="Genomic_DNA"/>
</dbReference>
<reference evidence="2 3" key="1">
    <citation type="submission" date="2016-04" db="EMBL/GenBank/DDBJ databases">
        <title>Acidithiobacillus ferrooxidans genome sequencing and assembly.</title>
        <authorList>
            <person name="Zhou Z."/>
        </authorList>
    </citation>
    <scope>NUCLEOTIDE SEQUENCE [LARGE SCALE GENOMIC DNA]</scope>
    <source>
        <strain evidence="2 3">BY0502</strain>
    </source>
</reference>
<dbReference type="AlphaFoldDB" id="A0A179BEN3"/>
<evidence type="ECO:0000313" key="3">
    <source>
        <dbReference type="Proteomes" id="UP000078302"/>
    </source>
</evidence>
<evidence type="ECO:0000256" key="1">
    <source>
        <dbReference type="SAM" id="MobiDB-lite"/>
    </source>
</evidence>
<organism evidence="2 3">
    <name type="scientific">Acidithiobacillus ferrooxidans</name>
    <name type="common">Thiobacillus ferrooxidans</name>
    <dbReference type="NCBI Taxonomy" id="920"/>
    <lineage>
        <taxon>Bacteria</taxon>
        <taxon>Pseudomonadati</taxon>
        <taxon>Pseudomonadota</taxon>
        <taxon>Acidithiobacillia</taxon>
        <taxon>Acidithiobacillales</taxon>
        <taxon>Acidithiobacillaceae</taxon>
        <taxon>Acidithiobacillus</taxon>
    </lineage>
</organism>
<keyword evidence="3" id="KW-1185">Reference proteome</keyword>
<evidence type="ECO:0000313" key="2">
    <source>
        <dbReference type="EMBL" id="OAP89775.1"/>
    </source>
</evidence>
<dbReference type="Proteomes" id="UP000078302">
    <property type="component" value="Unassembled WGS sequence"/>
</dbReference>
<gene>
    <name evidence="2" type="ORF">A4H96_10030</name>
</gene>
<accession>A0A179BEN3</accession>
<proteinExistence type="predicted"/>
<dbReference type="RefSeq" id="WP_064219464.1">
    <property type="nucleotide sequence ID" value="NZ_LVXZ01000126.1"/>
</dbReference>
<sequence length="69" mass="7346">MASSPAMAPIPPADCTNLGIADQVCLLDGDLIDLPSMIRAMEKLPPCRGGHPYQRSGQGHAESELETRD</sequence>
<comment type="caution">
    <text evidence="2">The sequence shown here is derived from an EMBL/GenBank/DDBJ whole genome shotgun (WGS) entry which is preliminary data.</text>
</comment>
<feature type="region of interest" description="Disordered" evidence="1">
    <location>
        <begin position="45"/>
        <end position="69"/>
    </location>
</feature>
<protein>
    <submittedName>
        <fullName evidence="2">Uncharacterized protein</fullName>
    </submittedName>
</protein>
<name>A0A179BEN3_ACIFR</name>